<evidence type="ECO:0000313" key="2">
    <source>
        <dbReference type="EMBL" id="EOA95134.1"/>
    </source>
</evidence>
<sequence>MGLCPKHPLLRAQRRQLPAMPRASPKILKEKAKRRNYVANPRYTLSCSSPLCYFAHFLQGRVGKLSANFTYAGSHRGPATWLCAVSMPLPRSPRAGCSVCPATTLFLMDIIIIRALFVCSGSEKEKNQQQVRWPYAGYSHLRHALPARCAKNNDSSEEKERKKGNEEGLVAPADARKSRELRIINWRGGESRGGGKLSSAGPRLFVEAGRTKPALAILPPFLLPAPPVLNSSFLPLSCPQVATGAPGSCSLRRQPPPKSPSLPEHTKGHWDGHHQCDEFPILRKTHNEEWNGTEKPRDFLLLPPSPASQGYSHSSPEPWRGGHEGKCLAARREKTSCGKKGVFTKAGLYTIKGIFKITNKGLMKFGSCRHQPYASDTHGAVGAVAAQLQLERGAAGTLIDEHEAAPRCPKPPGASSSLSSCRAPCIALPVANSSGEPLGGSDIVSVPLGFGREEPSQLTARLLPPPGSHILPQSIFTELQQLSECLRITFSTLQREKTSNFRLPGGDEGVIGDNFQAGSSQGGEMCRRRLTSLPHTRLTPQNEIFHALSKENNRSASGLARRGGEVTRGTRTEPYQRDHQQAREVPGPSFVSGWDYDRARGRRVPYVWLRPPQPPTFRGATSKHQRMTFCVWTRRSNPLPQDGAASEVSFAGKRGSMNNSHIFLQHEAELDDDGSPNASGQREGRASGVCCCPCFASKSPGRAAQPEPQRSQRVLGCAELLGSQEQRARVTASAPWSRRRAGTPRRYVSASGARSAAFSVEGDEEKHPKAGKCYELVLAANVKSCTKKEAQTLQKPSSTYRRGASSPVTINYHQQPPRSSSRCPSPAPQGLEIALRVKAAFVWLLAFPGETGQVSHGMRSAGTAVAGDWFPAEKCILWEQHTVLSEAKASFLLQYTCQQHRGSQHGPGKGAGRWGRGLGPGVLGFCTSKQISGSNFQRTRSPGGSEVKGMPLTAVFLRKQGSVSPSATKTSCWQHLHSPAGLVRCAQQQPRASPSTQAGPPKSHKGWGKIKIQTSKDQTSTSSGLRIRINHHKITWVSAPGTQLRPEGVNDEHGQRS</sequence>
<evidence type="ECO:0000256" key="1">
    <source>
        <dbReference type="SAM" id="MobiDB-lite"/>
    </source>
</evidence>
<feature type="region of interest" description="Disordered" evidence="1">
    <location>
        <begin position="986"/>
        <end position="1057"/>
    </location>
</feature>
<name>R0L131_ANAPL</name>
<keyword evidence="3" id="KW-1185">Reference proteome</keyword>
<feature type="compositionally biased region" description="Basic and acidic residues" evidence="1">
    <location>
        <begin position="154"/>
        <end position="166"/>
    </location>
</feature>
<feature type="compositionally biased region" description="Basic and acidic residues" evidence="1">
    <location>
        <begin position="1048"/>
        <end position="1057"/>
    </location>
</feature>
<feature type="region of interest" description="Disordered" evidence="1">
    <location>
        <begin position="728"/>
        <end position="748"/>
    </location>
</feature>
<feature type="region of interest" description="Disordered" evidence="1">
    <location>
        <begin position="244"/>
        <end position="269"/>
    </location>
</feature>
<proteinExistence type="predicted"/>
<dbReference type="AlphaFoldDB" id="R0L131"/>
<protein>
    <submittedName>
        <fullName evidence="2">Uncharacterized protein</fullName>
    </submittedName>
</protein>
<dbReference type="Proteomes" id="UP000296049">
    <property type="component" value="Unassembled WGS sequence"/>
</dbReference>
<organism evidence="2 3">
    <name type="scientific">Anas platyrhynchos</name>
    <name type="common">Mallard</name>
    <name type="synonym">Anas boschas</name>
    <dbReference type="NCBI Taxonomy" id="8839"/>
    <lineage>
        <taxon>Eukaryota</taxon>
        <taxon>Metazoa</taxon>
        <taxon>Chordata</taxon>
        <taxon>Craniata</taxon>
        <taxon>Vertebrata</taxon>
        <taxon>Euteleostomi</taxon>
        <taxon>Archelosauria</taxon>
        <taxon>Archosauria</taxon>
        <taxon>Dinosauria</taxon>
        <taxon>Saurischia</taxon>
        <taxon>Theropoda</taxon>
        <taxon>Coelurosauria</taxon>
        <taxon>Aves</taxon>
        <taxon>Neognathae</taxon>
        <taxon>Galloanserae</taxon>
        <taxon>Anseriformes</taxon>
        <taxon>Anatidae</taxon>
        <taxon>Anatinae</taxon>
        <taxon>Anas</taxon>
    </lineage>
</organism>
<feature type="region of interest" description="Disordered" evidence="1">
    <location>
        <begin position="149"/>
        <end position="172"/>
    </location>
</feature>
<gene>
    <name evidence="2" type="ORF">Anapl_06664</name>
</gene>
<feature type="compositionally biased region" description="Polar residues" evidence="1">
    <location>
        <begin position="791"/>
        <end position="814"/>
    </location>
</feature>
<dbReference type="EMBL" id="KB744430">
    <property type="protein sequence ID" value="EOA95134.1"/>
    <property type="molecule type" value="Genomic_DNA"/>
</dbReference>
<evidence type="ECO:0000313" key="3">
    <source>
        <dbReference type="Proteomes" id="UP000296049"/>
    </source>
</evidence>
<feature type="region of interest" description="Disordered" evidence="1">
    <location>
        <begin position="791"/>
        <end position="827"/>
    </location>
</feature>
<accession>R0L131</accession>
<feature type="compositionally biased region" description="Polar residues" evidence="1">
    <location>
        <begin position="986"/>
        <end position="998"/>
    </location>
</feature>
<feature type="compositionally biased region" description="Polar residues" evidence="1">
    <location>
        <begin position="1012"/>
        <end position="1024"/>
    </location>
</feature>
<reference evidence="3" key="1">
    <citation type="journal article" date="2013" name="Nat. Genet.">
        <title>The duck genome and transcriptome provide insight into an avian influenza virus reservoir species.</title>
        <authorList>
            <person name="Huang Y."/>
            <person name="Li Y."/>
            <person name="Burt D.W."/>
            <person name="Chen H."/>
            <person name="Zhang Y."/>
            <person name="Qian W."/>
            <person name="Kim H."/>
            <person name="Gan S."/>
            <person name="Zhao Y."/>
            <person name="Li J."/>
            <person name="Yi K."/>
            <person name="Feng H."/>
            <person name="Zhu P."/>
            <person name="Li B."/>
            <person name="Liu Q."/>
            <person name="Fairley S."/>
            <person name="Magor K.E."/>
            <person name="Du Z."/>
            <person name="Hu X."/>
            <person name="Goodman L."/>
            <person name="Tafer H."/>
            <person name="Vignal A."/>
            <person name="Lee T."/>
            <person name="Kim K.W."/>
            <person name="Sheng Z."/>
            <person name="An Y."/>
            <person name="Searle S."/>
            <person name="Herrero J."/>
            <person name="Groenen M.A."/>
            <person name="Crooijmans R.P."/>
            <person name="Faraut T."/>
            <person name="Cai Q."/>
            <person name="Webster R.G."/>
            <person name="Aldridge J.R."/>
            <person name="Warren W.C."/>
            <person name="Bartschat S."/>
            <person name="Kehr S."/>
            <person name="Marz M."/>
            <person name="Stadler P.F."/>
            <person name="Smith J."/>
            <person name="Kraus R.H."/>
            <person name="Zhao Y."/>
            <person name="Ren L."/>
            <person name="Fei J."/>
            <person name="Morisson M."/>
            <person name="Kaiser P."/>
            <person name="Griffin D.K."/>
            <person name="Rao M."/>
            <person name="Pitel F."/>
            <person name="Wang J."/>
            <person name="Li N."/>
        </authorList>
    </citation>
    <scope>NUCLEOTIDE SEQUENCE [LARGE SCALE GENOMIC DNA]</scope>
</reference>